<dbReference type="Proteomes" id="UP000289738">
    <property type="component" value="Chromosome B05"/>
</dbReference>
<evidence type="ECO:0000313" key="5">
    <source>
        <dbReference type="Proteomes" id="UP000289738"/>
    </source>
</evidence>
<evidence type="ECO:0000313" key="4">
    <source>
        <dbReference type="EMBL" id="RYR06522.1"/>
    </source>
</evidence>
<name>A0A444YX61_ARAHY</name>
<organism evidence="4 5">
    <name type="scientific">Arachis hypogaea</name>
    <name type="common">Peanut</name>
    <dbReference type="NCBI Taxonomy" id="3818"/>
    <lineage>
        <taxon>Eukaryota</taxon>
        <taxon>Viridiplantae</taxon>
        <taxon>Streptophyta</taxon>
        <taxon>Embryophyta</taxon>
        <taxon>Tracheophyta</taxon>
        <taxon>Spermatophyta</taxon>
        <taxon>Magnoliopsida</taxon>
        <taxon>eudicotyledons</taxon>
        <taxon>Gunneridae</taxon>
        <taxon>Pentapetalae</taxon>
        <taxon>rosids</taxon>
        <taxon>fabids</taxon>
        <taxon>Fabales</taxon>
        <taxon>Fabaceae</taxon>
        <taxon>Papilionoideae</taxon>
        <taxon>50 kb inversion clade</taxon>
        <taxon>dalbergioids sensu lato</taxon>
        <taxon>Dalbergieae</taxon>
        <taxon>Pterocarpus clade</taxon>
        <taxon>Arachis</taxon>
    </lineage>
</organism>
<keyword evidence="1" id="KW-0175">Coiled coil</keyword>
<evidence type="ECO:0000256" key="3">
    <source>
        <dbReference type="SAM" id="Phobius"/>
    </source>
</evidence>
<feature type="compositionally biased region" description="Polar residues" evidence="2">
    <location>
        <begin position="316"/>
        <end position="325"/>
    </location>
</feature>
<keyword evidence="3" id="KW-1133">Transmembrane helix</keyword>
<feature type="transmembrane region" description="Helical" evidence="3">
    <location>
        <begin position="28"/>
        <end position="54"/>
    </location>
</feature>
<dbReference type="PANTHER" id="PTHR36740">
    <property type="entry name" value="PRC DOMAIN-CONTAINING PROTEIN"/>
    <property type="match status" value="1"/>
</dbReference>
<dbReference type="AlphaFoldDB" id="A0A444YX61"/>
<keyword evidence="3" id="KW-0472">Membrane</keyword>
<dbReference type="STRING" id="3818.A0A444YX61"/>
<keyword evidence="5" id="KW-1185">Reference proteome</keyword>
<sequence length="527" mass="59727">MEEAQGAVLIASTTMNNLDLMRERGRIWAWRVTLLVMVQLVKRILLIVIIHLMMLDSGKWMILLGWVPMMKEKKGFEDDDDLVKVQVQGGAANDDDNDDLRKDDVKVEKFSGKDGIRRSNLLPKQVISITLSLGFVTQLWVDTTAWMVLFVEMRPNLLSGNADNFLLEDISQVGDVVFVPDESMIDNEFKMVGLETLVGYKVVTPSQRNIGKVSTYSLLVEDVLEVVSDAVVVREAATSRIQRLSKSFVIYFASVSWLLKVLIPAYISSHAYYGLYMGTWFLGNQNVGVSMDDLEDYDSEPSVTYGRVSRRRKSRTPLQPKNNSPADLRPKPKPKPESEPLCEITPVRDKENRTIAITAAAEATLPPHTAAALAPVEVQLPEASSLAEELSAIKKKLERMRIDKEKTKTALKEKDAKLDAMMKELEDRGELQKKFEIEVDRLFRLKELKYRCMRVSPMRTLGEKEHGKIVNEAAPSSQSQSQSEEKSKNEETTSFECESESVKRRVPILRKKIAHSLYCRQERGKEN</sequence>
<dbReference type="PANTHER" id="PTHR36740:SF1">
    <property type="entry name" value="PRC-BARREL DOMAIN-CONTAINING PROTEIN"/>
    <property type="match status" value="1"/>
</dbReference>
<evidence type="ECO:0000256" key="2">
    <source>
        <dbReference type="SAM" id="MobiDB-lite"/>
    </source>
</evidence>
<keyword evidence="3" id="KW-0812">Transmembrane</keyword>
<evidence type="ECO:0000256" key="1">
    <source>
        <dbReference type="SAM" id="Coils"/>
    </source>
</evidence>
<comment type="caution">
    <text evidence="4">The sequence shown here is derived from an EMBL/GenBank/DDBJ whole genome shotgun (WGS) entry which is preliminary data.</text>
</comment>
<reference evidence="4 5" key="1">
    <citation type="submission" date="2019-01" db="EMBL/GenBank/DDBJ databases">
        <title>Sequencing of cultivated peanut Arachis hypogaea provides insights into genome evolution and oil improvement.</title>
        <authorList>
            <person name="Chen X."/>
        </authorList>
    </citation>
    <scope>NUCLEOTIDE SEQUENCE [LARGE SCALE GENOMIC DNA]</scope>
    <source>
        <strain evidence="5">cv. Fuhuasheng</strain>
        <tissue evidence="4">Leaves</tissue>
    </source>
</reference>
<gene>
    <name evidence="4" type="ORF">Ahy_B05g073854</name>
</gene>
<feature type="region of interest" description="Disordered" evidence="2">
    <location>
        <begin position="300"/>
        <end position="342"/>
    </location>
</feature>
<feature type="compositionally biased region" description="Basic and acidic residues" evidence="2">
    <location>
        <begin position="328"/>
        <end position="338"/>
    </location>
</feature>
<feature type="coiled-coil region" evidence="1">
    <location>
        <begin position="383"/>
        <end position="428"/>
    </location>
</feature>
<dbReference type="EMBL" id="SDMP01000015">
    <property type="protein sequence ID" value="RYR06522.1"/>
    <property type="molecule type" value="Genomic_DNA"/>
</dbReference>
<protein>
    <submittedName>
        <fullName evidence="4">Uncharacterized protein</fullName>
    </submittedName>
</protein>
<feature type="region of interest" description="Disordered" evidence="2">
    <location>
        <begin position="463"/>
        <end position="502"/>
    </location>
</feature>
<proteinExistence type="predicted"/>
<accession>A0A444YX61</accession>